<feature type="compositionally biased region" description="Polar residues" evidence="6">
    <location>
        <begin position="638"/>
        <end position="654"/>
    </location>
</feature>
<evidence type="ECO:0000256" key="2">
    <source>
        <dbReference type="ARBA" id="ARBA00022801"/>
    </source>
</evidence>
<dbReference type="GO" id="GO:0003743">
    <property type="term" value="F:translation initiation factor activity"/>
    <property type="evidence" value="ECO:0007669"/>
    <property type="project" value="UniProtKB-KW"/>
</dbReference>
<gene>
    <name evidence="9" type="primary">EIF4A3</name>
    <name evidence="9" type="ORF">KI688_005167</name>
</gene>
<dbReference type="EMBL" id="JAHRHY010000018">
    <property type="protein sequence ID" value="KAG9062860.1"/>
    <property type="molecule type" value="Genomic_DNA"/>
</dbReference>
<keyword evidence="4" id="KW-0067">ATP-binding</keyword>
<evidence type="ECO:0000313" key="10">
    <source>
        <dbReference type="Proteomes" id="UP000707451"/>
    </source>
</evidence>
<feature type="compositionally biased region" description="Polar residues" evidence="6">
    <location>
        <begin position="965"/>
        <end position="978"/>
    </location>
</feature>
<feature type="compositionally biased region" description="Polar residues" evidence="6">
    <location>
        <begin position="411"/>
        <end position="421"/>
    </location>
</feature>
<feature type="compositionally biased region" description="Polar residues" evidence="6">
    <location>
        <begin position="553"/>
        <end position="564"/>
    </location>
</feature>
<feature type="compositionally biased region" description="Low complexity" evidence="6">
    <location>
        <begin position="946"/>
        <end position="964"/>
    </location>
</feature>
<feature type="compositionally biased region" description="Basic and acidic residues" evidence="6">
    <location>
        <begin position="511"/>
        <end position="527"/>
    </location>
</feature>
<keyword evidence="1" id="KW-0547">Nucleotide-binding</keyword>
<keyword evidence="9" id="KW-0396">Initiation factor</keyword>
<feature type="compositionally biased region" description="Low complexity" evidence="6">
    <location>
        <begin position="14"/>
        <end position="37"/>
    </location>
</feature>
<keyword evidence="10" id="KW-1185">Reference proteome</keyword>
<organism evidence="9 10">
    <name type="scientific">Linnemannia hyalina</name>
    <dbReference type="NCBI Taxonomy" id="64524"/>
    <lineage>
        <taxon>Eukaryota</taxon>
        <taxon>Fungi</taxon>
        <taxon>Fungi incertae sedis</taxon>
        <taxon>Mucoromycota</taxon>
        <taxon>Mortierellomycotina</taxon>
        <taxon>Mortierellomycetes</taxon>
        <taxon>Mortierellales</taxon>
        <taxon>Mortierellaceae</taxon>
        <taxon>Linnemannia</taxon>
    </lineage>
</organism>
<protein>
    <submittedName>
        <fullName evidence="9">Eukaryotic initiation factor 4A-III</fullName>
    </submittedName>
</protein>
<feature type="compositionally biased region" description="Polar residues" evidence="6">
    <location>
        <begin position="806"/>
        <end position="820"/>
    </location>
</feature>
<feature type="compositionally biased region" description="Polar residues" evidence="6">
    <location>
        <begin position="529"/>
        <end position="545"/>
    </location>
</feature>
<feature type="compositionally biased region" description="Low complexity" evidence="6">
    <location>
        <begin position="711"/>
        <end position="720"/>
    </location>
</feature>
<feature type="compositionally biased region" description="Gly residues" evidence="6">
    <location>
        <begin position="237"/>
        <end position="253"/>
    </location>
</feature>
<feature type="compositionally biased region" description="Polar residues" evidence="6">
    <location>
        <begin position="433"/>
        <end position="445"/>
    </location>
</feature>
<proteinExistence type="predicted"/>
<feature type="compositionally biased region" description="Basic and acidic residues" evidence="6">
    <location>
        <begin position="887"/>
        <end position="906"/>
    </location>
</feature>
<evidence type="ECO:0000256" key="1">
    <source>
        <dbReference type="ARBA" id="ARBA00022741"/>
    </source>
</evidence>
<dbReference type="OrthoDB" id="2419373at2759"/>
<dbReference type="Proteomes" id="UP000707451">
    <property type="component" value="Unassembled WGS sequence"/>
</dbReference>
<keyword evidence="2" id="KW-0378">Hydrolase</keyword>
<feature type="compositionally biased region" description="Low complexity" evidence="6">
    <location>
        <begin position="96"/>
        <end position="110"/>
    </location>
</feature>
<dbReference type="InterPro" id="IPR027417">
    <property type="entry name" value="P-loop_NTPase"/>
</dbReference>
<feature type="compositionally biased region" description="Polar residues" evidence="6">
    <location>
        <begin position="197"/>
        <end position="229"/>
    </location>
</feature>
<name>A0A9P8BP17_9FUNG</name>
<dbReference type="GO" id="GO:0016787">
    <property type="term" value="F:hydrolase activity"/>
    <property type="evidence" value="ECO:0007669"/>
    <property type="project" value="UniProtKB-KW"/>
</dbReference>
<feature type="compositionally biased region" description="Basic and acidic residues" evidence="6">
    <location>
        <begin position="1"/>
        <end position="13"/>
    </location>
</feature>
<evidence type="ECO:0000256" key="4">
    <source>
        <dbReference type="ARBA" id="ARBA00022840"/>
    </source>
</evidence>
<feature type="region of interest" description="Disordered" evidence="6">
    <location>
        <begin position="1"/>
        <end position="1015"/>
    </location>
</feature>
<accession>A0A9P8BP17</accession>
<sequence length="1415" mass="151312">MWEHKGHQKDKTTMSDSTAAATPAPAVASSAGASSITPSQPPVQTPAPKKQDHPTDNKSTQDSSSAPTTKPSNNSNKSREPKSTTNAKAGSPLPGSPKSGRSNNKKSNNPAGAGAPRGQENGLRSTTSTEEAHGSSNGVANGGVGLGVSSPAGGSSSNKSSHKAAVVGDNRERQQQHPSSSRPDSHHKGGGGGGSRWENSGQGNNSSNAPYNQHRSGNNTNGPPVSTSEARFANSRPGGGGGGSYRGNGGGAGGEEEFGRGRKFEKRAPRSHLPSSTTEQQQQQPSGGSTTTLGAPGVGEAKKLQQQQFVTRSPRSPRSPRRGFGERGSASAASAAAAAGTGQDNNRATTTTTTTTEGKEGNDSESTGTELAKKRKAGRKNKKKDDDEGSVVSLSSTKEGGGDSSLDARESSGNTKKQQQSRPEDSLAISSAKEGSQQLGSNSTAWVPKAKTNRPQHHSTSDGSPNTSRPLFKNNGPPRDHDNNSKYSRNDSSKTSSYTSKNSYLGQRNGPDGRRPHHSDRGSRETTDSNDWNSGKARSTAGNNNNRKDVSRDQNGWGDSQVTVPNGGGDGETSSWADASLTAVQKDASQAQDGWSATPAQSESTGWDSAPPAGAWDKASEKSDSWNSNKAPEKSDSWNKAQETNDGWSHTPPSNERRGNGPAARNEKWGNEPAGKSEGWNNNKASAKGQGRGRMDAPASSQPGKRSDPPTTAATTTAQTGGWNQAPMTQDKRREDSPAKTQNGGKGDAPAASGWGNASSATTSGDGWDTGLPKATTTGTKWGESVPWETSDTSAPAKTSGWGDASQDTPKMQDSTSASDGNDDPKRTGAGRGQPSGGLETKFANSQQGYQRGGSGSFQERRGDQRFQDVDSSRRAQSPNSQSQSLRDARSSLDARDARSSLDARNARLGIQRGPRSHEDNRTGQRGEPSEKPRGGFSRDSSNKDAATSGSSGAAARSGQRNGGPSNQNGQKDQSNEVFQRKPPTSKGNFDKPGPGRANSKLQKENRDNRQTPMLSNSLECQMTWEEMNLGPDVLAKIAKAGLEKPSNIQKLVMKPFKEGKDVIAQTQSQKDRTNTLAIALLEKLSSKAHTHKYPQAVVICSDGINPQRVNEDFQDWFEGVSGLGSIYLTSEDLSSEESVLSNQEQPKQVIVTTLGPLMEVLKKELVDMKFVETVVISMRAAELVNFDAFKQFWAMLPREAQVVLMTGRIQPQIQLIKTQNFRNNTAVRRADELTMQWSEHYFVDIPRQTAPTVANGDGGDSRKAEEPKDHKWEVMMQILDRNPEISHIVILTQSQSLTQALTAKLEQRNLPVLSVWSMADKTEVARQFNQPDRCILVSESLLMDSLDLNHSSLVINYEMPRRAAHYISSFGPFGRSGLRTLMINFCVKEDPSQLLSLESMEAMYDIKVREMQLD</sequence>
<evidence type="ECO:0000256" key="5">
    <source>
        <dbReference type="PROSITE-ProRule" id="PRU00552"/>
    </source>
</evidence>
<dbReference type="SUPFAM" id="SSF52540">
    <property type="entry name" value="P-loop containing nucleoside triphosphate hydrolases"/>
    <property type="match status" value="2"/>
</dbReference>
<comment type="caution">
    <text evidence="9">The sequence shown here is derived from an EMBL/GenBank/DDBJ whole genome shotgun (WGS) entry which is preliminary data.</text>
</comment>
<dbReference type="Pfam" id="PF00271">
    <property type="entry name" value="Helicase_C"/>
    <property type="match status" value="1"/>
</dbReference>
<feature type="compositionally biased region" description="Low complexity" evidence="6">
    <location>
        <begin position="274"/>
        <end position="292"/>
    </location>
</feature>
<feature type="domain" description="DEAD-box RNA helicase Q" evidence="8">
    <location>
        <begin position="1023"/>
        <end position="1051"/>
    </location>
</feature>
<feature type="compositionally biased region" description="Basic and acidic residues" evidence="6">
    <location>
        <begin position="655"/>
        <end position="670"/>
    </location>
</feature>
<dbReference type="GO" id="GO:0003724">
    <property type="term" value="F:RNA helicase activity"/>
    <property type="evidence" value="ECO:0007669"/>
    <property type="project" value="InterPro"/>
</dbReference>
<feature type="short sequence motif" description="Q motif" evidence="5">
    <location>
        <begin position="1023"/>
        <end position="1051"/>
    </location>
</feature>
<keyword evidence="3" id="KW-0347">Helicase</keyword>
<feature type="compositionally biased region" description="Basic and acidic residues" evidence="6">
    <location>
        <begin position="916"/>
        <end position="934"/>
    </location>
</feature>
<feature type="compositionally biased region" description="Basic and acidic residues" evidence="6">
    <location>
        <begin position="859"/>
        <end position="874"/>
    </location>
</feature>
<dbReference type="InterPro" id="IPR014014">
    <property type="entry name" value="RNA_helicase_DEAD_Q_motif"/>
</dbReference>
<feature type="compositionally biased region" description="Low complexity" evidence="6">
    <location>
        <begin position="493"/>
        <end position="504"/>
    </location>
</feature>
<feature type="compositionally biased region" description="Low complexity" evidence="6">
    <location>
        <begin position="147"/>
        <end position="159"/>
    </location>
</feature>
<feature type="compositionally biased region" description="Polar residues" evidence="6">
    <location>
        <begin position="875"/>
        <end position="884"/>
    </location>
</feature>
<feature type="compositionally biased region" description="Polar residues" evidence="6">
    <location>
        <begin position="788"/>
        <end position="797"/>
    </location>
</feature>
<dbReference type="Gene3D" id="3.40.50.300">
    <property type="entry name" value="P-loop containing nucleotide triphosphate hydrolases"/>
    <property type="match status" value="2"/>
</dbReference>
<feature type="compositionally biased region" description="Polar residues" evidence="6">
    <location>
        <begin position="756"/>
        <end position="765"/>
    </location>
</feature>
<dbReference type="InterPro" id="IPR001650">
    <property type="entry name" value="Helicase_C-like"/>
</dbReference>
<dbReference type="GO" id="GO:0005524">
    <property type="term" value="F:ATP binding"/>
    <property type="evidence" value="ECO:0007669"/>
    <property type="project" value="UniProtKB-KW"/>
</dbReference>
<evidence type="ECO:0000256" key="3">
    <source>
        <dbReference type="ARBA" id="ARBA00022806"/>
    </source>
</evidence>
<feature type="compositionally biased region" description="Polar residues" evidence="6">
    <location>
        <begin position="587"/>
        <end position="607"/>
    </location>
</feature>
<keyword evidence="9" id="KW-0648">Protein biosynthesis</keyword>
<reference evidence="9" key="1">
    <citation type="submission" date="2021-06" db="EMBL/GenBank/DDBJ databases">
        <title>Genome Sequence of Mortierella hyaline Strain SCG-10, a Cold-Adapted, Nitrate-Reducing Fungus Isolated from Soil in Minnesota, USA.</title>
        <authorList>
            <person name="Aldossari N."/>
        </authorList>
    </citation>
    <scope>NUCLEOTIDE SEQUENCE</scope>
    <source>
        <strain evidence="9">SCG-10</strain>
    </source>
</reference>
<feature type="domain" description="Helicase C-terminal" evidence="7">
    <location>
        <begin position="1278"/>
        <end position="1415"/>
    </location>
</feature>
<feature type="compositionally biased region" description="Basic and acidic residues" evidence="6">
    <location>
        <begin position="478"/>
        <end position="492"/>
    </location>
</feature>
<evidence type="ECO:0000259" key="7">
    <source>
        <dbReference type="PROSITE" id="PS51194"/>
    </source>
</evidence>
<evidence type="ECO:0000313" key="9">
    <source>
        <dbReference type="EMBL" id="KAG9062860.1"/>
    </source>
</evidence>
<dbReference type="PANTHER" id="PTHR47960">
    <property type="entry name" value="DEAD-BOX ATP-DEPENDENT RNA HELICASE 50"/>
    <property type="match status" value="1"/>
</dbReference>
<feature type="compositionally biased region" description="Polar residues" evidence="6">
    <location>
        <begin position="57"/>
        <end position="76"/>
    </location>
</feature>
<feature type="compositionally biased region" description="Basic residues" evidence="6">
    <location>
        <begin position="373"/>
        <end position="382"/>
    </location>
</feature>
<evidence type="ECO:0000256" key="6">
    <source>
        <dbReference type="SAM" id="MobiDB-lite"/>
    </source>
</evidence>
<feature type="compositionally biased region" description="Low complexity" evidence="6">
    <location>
        <begin position="329"/>
        <end position="339"/>
    </location>
</feature>
<evidence type="ECO:0000259" key="8">
    <source>
        <dbReference type="PROSITE" id="PS51195"/>
    </source>
</evidence>
<dbReference type="PROSITE" id="PS51194">
    <property type="entry name" value="HELICASE_CTER"/>
    <property type="match status" value="1"/>
</dbReference>
<feature type="compositionally biased region" description="Basic and acidic residues" evidence="6">
    <location>
        <begin position="257"/>
        <end position="268"/>
    </location>
</feature>
<dbReference type="PROSITE" id="PS51195">
    <property type="entry name" value="Q_MOTIF"/>
    <property type="match status" value="1"/>
</dbReference>